<proteinExistence type="predicted"/>
<organism evidence="2 3">
    <name type="scientific">Olpidium bornovanus</name>
    <dbReference type="NCBI Taxonomy" id="278681"/>
    <lineage>
        <taxon>Eukaryota</taxon>
        <taxon>Fungi</taxon>
        <taxon>Fungi incertae sedis</taxon>
        <taxon>Olpidiomycota</taxon>
        <taxon>Olpidiomycotina</taxon>
        <taxon>Olpidiomycetes</taxon>
        <taxon>Olpidiales</taxon>
        <taxon>Olpidiaceae</taxon>
        <taxon>Olpidium</taxon>
    </lineage>
</organism>
<dbReference type="EMBL" id="JAEFCI010012504">
    <property type="protein sequence ID" value="KAG5455958.1"/>
    <property type="molecule type" value="Genomic_DNA"/>
</dbReference>
<keyword evidence="3" id="KW-1185">Reference proteome</keyword>
<dbReference type="OrthoDB" id="248923at2759"/>
<sequence length="149" mass="16304">MAIYVSCCKALRAFHTKDPPLAFRDLKVTSSMRVKLSHISRRIDHNYTGMISIQPANILIDSNGAGVLTDLGSVAPSRWTIRSRKEVRAGIRRRDQVFGEGCPIAFALSMGRNSAAARSRAIPLNNPSFAGPPTGRNRRGDMLGAFPRP</sequence>
<dbReference type="Gene3D" id="1.10.510.10">
    <property type="entry name" value="Transferase(Phosphotransferase) domain 1"/>
    <property type="match status" value="1"/>
</dbReference>
<comment type="caution">
    <text evidence="2">The sequence shown here is derived from an EMBL/GenBank/DDBJ whole genome shotgun (WGS) entry which is preliminary data.</text>
</comment>
<evidence type="ECO:0000256" key="1">
    <source>
        <dbReference type="SAM" id="MobiDB-lite"/>
    </source>
</evidence>
<dbReference type="AlphaFoldDB" id="A0A8H7ZN24"/>
<evidence type="ECO:0000313" key="3">
    <source>
        <dbReference type="Proteomes" id="UP000673691"/>
    </source>
</evidence>
<reference evidence="2 3" key="1">
    <citation type="journal article" name="Sci. Rep.">
        <title>Genome-scale phylogenetic analyses confirm Olpidium as the closest living zoosporic fungus to the non-flagellated, terrestrial fungi.</title>
        <authorList>
            <person name="Chang Y."/>
            <person name="Rochon D."/>
            <person name="Sekimoto S."/>
            <person name="Wang Y."/>
            <person name="Chovatia M."/>
            <person name="Sandor L."/>
            <person name="Salamov A."/>
            <person name="Grigoriev I.V."/>
            <person name="Stajich J.E."/>
            <person name="Spatafora J.W."/>
        </authorList>
    </citation>
    <scope>NUCLEOTIDE SEQUENCE [LARGE SCALE GENOMIC DNA]</scope>
    <source>
        <strain evidence="2">S191</strain>
    </source>
</reference>
<accession>A0A8H7ZN24</accession>
<protein>
    <submittedName>
        <fullName evidence="2">Uncharacterized protein</fullName>
    </submittedName>
</protein>
<evidence type="ECO:0000313" key="2">
    <source>
        <dbReference type="EMBL" id="KAG5455958.1"/>
    </source>
</evidence>
<name>A0A8H7ZN24_9FUNG</name>
<dbReference type="Proteomes" id="UP000673691">
    <property type="component" value="Unassembled WGS sequence"/>
</dbReference>
<gene>
    <name evidence="2" type="ORF">BJ554DRAFT_4436</name>
</gene>
<feature type="region of interest" description="Disordered" evidence="1">
    <location>
        <begin position="124"/>
        <end position="149"/>
    </location>
</feature>